<dbReference type="Proteomes" id="UP001317191">
    <property type="component" value="Unassembled WGS sequence"/>
</dbReference>
<accession>A0ABT0TMB1</accession>
<evidence type="ECO:0000313" key="2">
    <source>
        <dbReference type="EMBL" id="MCL9808625.1"/>
    </source>
</evidence>
<organism evidence="2 3">
    <name type="scientific">Flavobacterium luminosum</name>
    <dbReference type="NCBI Taxonomy" id="2949086"/>
    <lineage>
        <taxon>Bacteria</taxon>
        <taxon>Pseudomonadati</taxon>
        <taxon>Bacteroidota</taxon>
        <taxon>Flavobacteriia</taxon>
        <taxon>Flavobacteriales</taxon>
        <taxon>Flavobacteriaceae</taxon>
        <taxon>Flavobacterium</taxon>
    </lineage>
</organism>
<dbReference type="Gene3D" id="2.40.360.20">
    <property type="match status" value="1"/>
</dbReference>
<comment type="caution">
    <text evidence="2">The sequence shown here is derived from an EMBL/GenBank/DDBJ whole genome shotgun (WGS) entry which is preliminary data.</text>
</comment>
<keyword evidence="3" id="KW-1185">Reference proteome</keyword>
<keyword evidence="1" id="KW-0732">Signal</keyword>
<sequence>MKTKLTKLAFAFFSVSFLFLTSCSNDDANNGTSTGNYLPMAINNKWSYLDQNDQIDEMHIIEKENLNNKTYYKIDTQKESEELGYPVESWFAKSGAKYFTRTAFEMPIYNAEVSPMEVIILQDDLEVNQTWTQNFKLTIKVYGQGSQSLPVTVTGKIIEKGVSVNVQDVNYDEVIQTNVKIDINGTKTETNYWFAKDVGVVKSITTIDGTISTSELINYTLN</sequence>
<dbReference type="PROSITE" id="PS51257">
    <property type="entry name" value="PROKAR_LIPOPROTEIN"/>
    <property type="match status" value="1"/>
</dbReference>
<dbReference type="EMBL" id="JAMLJM010000002">
    <property type="protein sequence ID" value="MCL9808625.1"/>
    <property type="molecule type" value="Genomic_DNA"/>
</dbReference>
<evidence type="ECO:0000256" key="1">
    <source>
        <dbReference type="SAM" id="SignalP"/>
    </source>
</evidence>
<evidence type="ECO:0000313" key="3">
    <source>
        <dbReference type="Proteomes" id="UP001317191"/>
    </source>
</evidence>
<proteinExistence type="predicted"/>
<dbReference type="RefSeq" id="WP_250591895.1">
    <property type="nucleotide sequence ID" value="NZ_JAMLJM010000002.1"/>
</dbReference>
<feature type="chain" id="PRO_5047332318" evidence="1">
    <location>
        <begin position="29"/>
        <end position="222"/>
    </location>
</feature>
<feature type="signal peptide" evidence="1">
    <location>
        <begin position="1"/>
        <end position="28"/>
    </location>
</feature>
<name>A0ABT0TMB1_9FLAO</name>
<protein>
    <submittedName>
        <fullName evidence="2">Uncharacterized protein</fullName>
    </submittedName>
</protein>
<reference evidence="2 3" key="1">
    <citation type="submission" date="2022-05" db="EMBL/GenBank/DDBJ databases">
        <title>Flavobacterium sp., isolated from activated sludge.</title>
        <authorList>
            <person name="Ran Q."/>
        </authorList>
    </citation>
    <scope>NUCLEOTIDE SEQUENCE [LARGE SCALE GENOMIC DNA]</scope>
    <source>
        <strain evidence="2 3">HXWNR70</strain>
    </source>
</reference>
<gene>
    <name evidence="2" type="ORF">NAT50_04560</name>
</gene>